<evidence type="ECO:0000256" key="2">
    <source>
        <dbReference type="SAM" id="Phobius"/>
    </source>
</evidence>
<protein>
    <submittedName>
        <fullName evidence="4">Acetyl-CoA synthetase-like protein</fullName>
    </submittedName>
</protein>
<accession>A0AAD7BZG4</accession>
<name>A0AAD7BZG4_9AGAR</name>
<sequence length="554" mass="61785">MSVQGVLNSTTFHPPPFDSTLSIPELYEYHARNSSDHAVFVYSDTDEGTTHWITYLEAWERIRQAAGFVQRHLTSQKDGVVAVMTFSDTLSYIYLVLGIMSLGLTPFPMSPRITPEATVHLLSQTGARAIFTNTEGAIRDLVDEVAGLLQHEGMGLRVLPMLNYEQLVKMEVIAALEIPKKMGEADVVLIHHSSGTTAFPKPIRMTNKGLINLTKVPRYGEMDLTNKRIAGHTNSLFHVMGLATYIWPLWSGAIFAIYKPKPIIPTPANFLDSWTADKCDIVYCVPAFVEAWAQDTDNVPKLAALDSIVFAGASLNKNIGDMLEEAGAVLHPFWGSTEIGGGTMFIARPPPKGQWEYFKFSNHATFAMKPHPHLENVFEAIMIPTEIYFPHVFNTTHEGKPAYNLGDLLERHLTDPTRWKVYGRTDDQIMLSTAENVNPLPLEAVISQNKNITAAIVFGIHRLHPGLLVQPAIDVESLEEFKDLIMPTVEKANSVAPAYSRITRNMIITTSPSKPLEFTPKGTPRRQVAIRLYAAEIDALYEGEEMDREFPDRA</sequence>
<keyword evidence="2" id="KW-1133">Transmembrane helix</keyword>
<dbReference type="PANTHER" id="PTHR43201">
    <property type="entry name" value="ACYL-COA SYNTHETASE"/>
    <property type="match status" value="1"/>
</dbReference>
<dbReference type="InterPro" id="IPR000873">
    <property type="entry name" value="AMP-dep_synth/lig_dom"/>
</dbReference>
<feature type="transmembrane region" description="Helical" evidence="2">
    <location>
        <begin position="89"/>
        <end position="107"/>
    </location>
</feature>
<dbReference type="Pfam" id="PF00501">
    <property type="entry name" value="AMP-binding"/>
    <property type="match status" value="1"/>
</dbReference>
<evidence type="ECO:0000313" key="4">
    <source>
        <dbReference type="EMBL" id="KAJ7634824.1"/>
    </source>
</evidence>
<dbReference type="AlphaFoldDB" id="A0AAD7BZG4"/>
<evidence type="ECO:0000313" key="5">
    <source>
        <dbReference type="Proteomes" id="UP001221142"/>
    </source>
</evidence>
<dbReference type="PANTHER" id="PTHR43201:SF8">
    <property type="entry name" value="ACYL-COA SYNTHETASE FAMILY MEMBER 3"/>
    <property type="match status" value="1"/>
</dbReference>
<dbReference type="Proteomes" id="UP001221142">
    <property type="component" value="Unassembled WGS sequence"/>
</dbReference>
<keyword evidence="5" id="KW-1185">Reference proteome</keyword>
<keyword evidence="2" id="KW-0812">Transmembrane</keyword>
<comment type="similarity">
    <text evidence="1">Belongs to the ATP-dependent AMP-binding enzyme family.</text>
</comment>
<gene>
    <name evidence="4" type="ORF">FB45DRAFT_909972</name>
</gene>
<organism evidence="4 5">
    <name type="scientific">Roridomyces roridus</name>
    <dbReference type="NCBI Taxonomy" id="1738132"/>
    <lineage>
        <taxon>Eukaryota</taxon>
        <taxon>Fungi</taxon>
        <taxon>Dikarya</taxon>
        <taxon>Basidiomycota</taxon>
        <taxon>Agaricomycotina</taxon>
        <taxon>Agaricomycetes</taxon>
        <taxon>Agaricomycetidae</taxon>
        <taxon>Agaricales</taxon>
        <taxon>Marasmiineae</taxon>
        <taxon>Mycenaceae</taxon>
        <taxon>Roridomyces</taxon>
    </lineage>
</organism>
<evidence type="ECO:0000256" key="1">
    <source>
        <dbReference type="ARBA" id="ARBA00006432"/>
    </source>
</evidence>
<comment type="caution">
    <text evidence="4">The sequence shown here is derived from an EMBL/GenBank/DDBJ whole genome shotgun (WGS) entry which is preliminary data.</text>
</comment>
<dbReference type="GO" id="GO:0006631">
    <property type="term" value="P:fatty acid metabolic process"/>
    <property type="evidence" value="ECO:0007669"/>
    <property type="project" value="TreeGrafter"/>
</dbReference>
<dbReference type="InterPro" id="IPR042099">
    <property type="entry name" value="ANL_N_sf"/>
</dbReference>
<feature type="domain" description="AMP-dependent synthetase/ligase" evidence="3">
    <location>
        <begin position="29"/>
        <end position="354"/>
    </location>
</feature>
<dbReference type="EMBL" id="JARKIF010000007">
    <property type="protein sequence ID" value="KAJ7634824.1"/>
    <property type="molecule type" value="Genomic_DNA"/>
</dbReference>
<proteinExistence type="inferred from homology"/>
<evidence type="ECO:0000259" key="3">
    <source>
        <dbReference type="Pfam" id="PF00501"/>
    </source>
</evidence>
<dbReference type="Gene3D" id="3.40.50.12780">
    <property type="entry name" value="N-terminal domain of ligase-like"/>
    <property type="match status" value="1"/>
</dbReference>
<keyword evidence="2" id="KW-0472">Membrane</keyword>
<dbReference type="SUPFAM" id="SSF56801">
    <property type="entry name" value="Acetyl-CoA synthetase-like"/>
    <property type="match status" value="1"/>
</dbReference>
<reference evidence="4" key="1">
    <citation type="submission" date="2023-03" db="EMBL/GenBank/DDBJ databases">
        <title>Massive genome expansion in bonnet fungi (Mycena s.s.) driven by repeated elements and novel gene families across ecological guilds.</title>
        <authorList>
            <consortium name="Lawrence Berkeley National Laboratory"/>
            <person name="Harder C.B."/>
            <person name="Miyauchi S."/>
            <person name="Viragh M."/>
            <person name="Kuo A."/>
            <person name="Thoen E."/>
            <person name="Andreopoulos B."/>
            <person name="Lu D."/>
            <person name="Skrede I."/>
            <person name="Drula E."/>
            <person name="Henrissat B."/>
            <person name="Morin E."/>
            <person name="Kohler A."/>
            <person name="Barry K."/>
            <person name="LaButti K."/>
            <person name="Morin E."/>
            <person name="Salamov A."/>
            <person name="Lipzen A."/>
            <person name="Mereny Z."/>
            <person name="Hegedus B."/>
            <person name="Baldrian P."/>
            <person name="Stursova M."/>
            <person name="Weitz H."/>
            <person name="Taylor A."/>
            <person name="Grigoriev I.V."/>
            <person name="Nagy L.G."/>
            <person name="Martin F."/>
            <person name="Kauserud H."/>
        </authorList>
    </citation>
    <scope>NUCLEOTIDE SEQUENCE</scope>
    <source>
        <strain evidence="4">9284</strain>
    </source>
</reference>
<dbReference type="GO" id="GO:0031956">
    <property type="term" value="F:medium-chain fatty acid-CoA ligase activity"/>
    <property type="evidence" value="ECO:0007669"/>
    <property type="project" value="TreeGrafter"/>
</dbReference>
<dbReference type="Pfam" id="PF23562">
    <property type="entry name" value="AMP-binding_C_3"/>
    <property type="match status" value="1"/>
</dbReference>